<reference evidence="1" key="2">
    <citation type="submission" date="2004-02" db="EMBL/GenBank/DDBJ databases">
        <authorList>
            <consortium name="Genoscope"/>
            <consortium name="Whitehead Institute Centre for Genome Research"/>
        </authorList>
    </citation>
    <scope>NUCLEOTIDE SEQUENCE</scope>
</reference>
<accession>Q4RMF1</accession>
<sequence>MVPSTGLLLLLCPHQRISWPELVTLHQTLASLASTQQEAAGGMPTSCHLSQTSQAELFPKPSISPVLSALLLRGSSPSQSGVRRRAESTARTRNSCRDWEEFGGDSWSAWTNGQGRPSAVPVCGAAAEKRMKSQGHTLSYKLIKALITLHQHHQPCSVSLHLYFQLLG</sequence>
<gene>
    <name evidence="1" type="ORF">GSTENG00032074001</name>
</gene>
<dbReference type="AlphaFoldDB" id="Q4RMF1"/>
<comment type="caution">
    <text evidence="1">The sequence shown here is derived from an EMBL/GenBank/DDBJ whole genome shotgun (WGS) entry which is preliminary data.</text>
</comment>
<dbReference type="EMBL" id="CAAE01015019">
    <property type="protein sequence ID" value="CAG10431.1"/>
    <property type="molecule type" value="Genomic_DNA"/>
</dbReference>
<protein>
    <submittedName>
        <fullName evidence="1">(spotted green pufferfish) hypothetical protein</fullName>
    </submittedName>
</protein>
<proteinExistence type="predicted"/>
<reference evidence="1" key="1">
    <citation type="journal article" date="2004" name="Nature">
        <title>Genome duplication in the teleost fish Tetraodon nigroviridis reveals the early vertebrate proto-karyotype.</title>
        <authorList>
            <person name="Jaillon O."/>
            <person name="Aury J.-M."/>
            <person name="Brunet F."/>
            <person name="Petit J.-L."/>
            <person name="Stange-Thomann N."/>
            <person name="Mauceli E."/>
            <person name="Bouneau L."/>
            <person name="Fischer C."/>
            <person name="Ozouf-Costaz C."/>
            <person name="Bernot A."/>
            <person name="Nicaud S."/>
            <person name="Jaffe D."/>
            <person name="Fisher S."/>
            <person name="Lutfalla G."/>
            <person name="Dossat C."/>
            <person name="Segurens B."/>
            <person name="Dasilva C."/>
            <person name="Salanoubat M."/>
            <person name="Levy M."/>
            <person name="Boudet N."/>
            <person name="Castellano S."/>
            <person name="Anthouard V."/>
            <person name="Jubin C."/>
            <person name="Castelli V."/>
            <person name="Katinka M."/>
            <person name="Vacherie B."/>
            <person name="Biemont C."/>
            <person name="Skalli Z."/>
            <person name="Cattolico L."/>
            <person name="Poulain J."/>
            <person name="De Berardinis V."/>
            <person name="Cruaud C."/>
            <person name="Duprat S."/>
            <person name="Brottier P."/>
            <person name="Coutanceau J.-P."/>
            <person name="Gouzy J."/>
            <person name="Parra G."/>
            <person name="Lardier G."/>
            <person name="Chapple C."/>
            <person name="McKernan K.J."/>
            <person name="McEwan P."/>
            <person name="Bosak S."/>
            <person name="Kellis M."/>
            <person name="Volff J.-N."/>
            <person name="Guigo R."/>
            <person name="Zody M.C."/>
            <person name="Mesirov J."/>
            <person name="Lindblad-Toh K."/>
            <person name="Birren B."/>
            <person name="Nusbaum C."/>
            <person name="Kahn D."/>
            <person name="Robinson-Rechavi M."/>
            <person name="Laudet V."/>
            <person name="Schachter V."/>
            <person name="Quetier F."/>
            <person name="Saurin W."/>
            <person name="Scarpelli C."/>
            <person name="Wincker P."/>
            <person name="Lander E.S."/>
            <person name="Weissenbach J."/>
            <person name="Roest Crollius H."/>
        </authorList>
    </citation>
    <scope>NUCLEOTIDE SEQUENCE [LARGE SCALE GENOMIC DNA]</scope>
</reference>
<organism evidence="1">
    <name type="scientific">Tetraodon nigroviridis</name>
    <name type="common">Spotted green pufferfish</name>
    <name type="synonym">Chelonodon nigroviridis</name>
    <dbReference type="NCBI Taxonomy" id="99883"/>
    <lineage>
        <taxon>Eukaryota</taxon>
        <taxon>Metazoa</taxon>
        <taxon>Chordata</taxon>
        <taxon>Craniata</taxon>
        <taxon>Vertebrata</taxon>
        <taxon>Euteleostomi</taxon>
        <taxon>Actinopterygii</taxon>
        <taxon>Neopterygii</taxon>
        <taxon>Teleostei</taxon>
        <taxon>Neoteleostei</taxon>
        <taxon>Acanthomorphata</taxon>
        <taxon>Eupercaria</taxon>
        <taxon>Tetraodontiformes</taxon>
        <taxon>Tetradontoidea</taxon>
        <taxon>Tetraodontidae</taxon>
        <taxon>Tetraodon</taxon>
    </lineage>
</organism>
<dbReference type="KEGG" id="tng:GSTEN00032074G001"/>
<evidence type="ECO:0000313" key="1">
    <source>
        <dbReference type="EMBL" id="CAG10431.1"/>
    </source>
</evidence>
<name>Q4RMF1_TETNG</name>